<dbReference type="EMBL" id="CAJVPV010004541">
    <property type="protein sequence ID" value="CAG8575390.1"/>
    <property type="molecule type" value="Genomic_DNA"/>
</dbReference>
<feature type="non-terminal residue" evidence="2">
    <location>
        <position position="1"/>
    </location>
</feature>
<organism evidence="2 3">
    <name type="scientific">Acaulospora morrowiae</name>
    <dbReference type="NCBI Taxonomy" id="94023"/>
    <lineage>
        <taxon>Eukaryota</taxon>
        <taxon>Fungi</taxon>
        <taxon>Fungi incertae sedis</taxon>
        <taxon>Mucoromycota</taxon>
        <taxon>Glomeromycotina</taxon>
        <taxon>Glomeromycetes</taxon>
        <taxon>Diversisporales</taxon>
        <taxon>Acaulosporaceae</taxon>
        <taxon>Acaulospora</taxon>
    </lineage>
</organism>
<comment type="caution">
    <text evidence="2">The sequence shown here is derived from an EMBL/GenBank/DDBJ whole genome shotgun (WGS) entry which is preliminary data.</text>
</comment>
<protein>
    <submittedName>
        <fullName evidence="2">15012_t:CDS:1</fullName>
    </submittedName>
</protein>
<evidence type="ECO:0000313" key="2">
    <source>
        <dbReference type="EMBL" id="CAG8575390.1"/>
    </source>
</evidence>
<feature type="region of interest" description="Disordered" evidence="1">
    <location>
        <begin position="140"/>
        <end position="183"/>
    </location>
</feature>
<keyword evidence="3" id="KW-1185">Reference proteome</keyword>
<evidence type="ECO:0000256" key="1">
    <source>
        <dbReference type="SAM" id="MobiDB-lite"/>
    </source>
</evidence>
<feature type="compositionally biased region" description="Basic residues" evidence="1">
    <location>
        <begin position="1"/>
        <end position="17"/>
    </location>
</feature>
<accession>A0A9N9BPP9</accession>
<feature type="region of interest" description="Disordered" evidence="1">
    <location>
        <begin position="1"/>
        <end position="42"/>
    </location>
</feature>
<feature type="compositionally biased region" description="Low complexity" evidence="1">
    <location>
        <begin position="151"/>
        <end position="165"/>
    </location>
</feature>
<reference evidence="2" key="1">
    <citation type="submission" date="2021-06" db="EMBL/GenBank/DDBJ databases">
        <authorList>
            <person name="Kallberg Y."/>
            <person name="Tangrot J."/>
            <person name="Rosling A."/>
        </authorList>
    </citation>
    <scope>NUCLEOTIDE SEQUENCE</scope>
    <source>
        <strain evidence="2">CL551</strain>
    </source>
</reference>
<gene>
    <name evidence="2" type="ORF">AMORRO_LOCUS6668</name>
</gene>
<name>A0A9N9BPP9_9GLOM</name>
<sequence length="183" mass="21217">VNSKRSRFIKEFKKHKKDREASEKKNQIPGSAGSENKKRKTEAELLMVVPPRIRYPKLRKSASTTKSTAARTPDLVRGWTSFLNEFQSYRSDNTARQYKRPRFHRYRGVDDISNEEDVRQALFVNILENLNRITTSRHPREKYMRISKGITSSATPPASPSSNSDDSLDSEYELPTISLKRKR</sequence>
<dbReference type="Proteomes" id="UP000789342">
    <property type="component" value="Unassembled WGS sequence"/>
</dbReference>
<evidence type="ECO:0000313" key="3">
    <source>
        <dbReference type="Proteomes" id="UP000789342"/>
    </source>
</evidence>
<dbReference type="AlphaFoldDB" id="A0A9N9BPP9"/>
<dbReference type="OrthoDB" id="10608725at2759"/>
<proteinExistence type="predicted"/>